<evidence type="ECO:0000313" key="1">
    <source>
        <dbReference type="EMBL" id="MBW0519151.1"/>
    </source>
</evidence>
<keyword evidence="2" id="KW-1185">Reference proteome</keyword>
<proteinExistence type="predicted"/>
<dbReference type="EMBL" id="AVOT02027167">
    <property type="protein sequence ID" value="MBW0519151.1"/>
    <property type="molecule type" value="Genomic_DNA"/>
</dbReference>
<evidence type="ECO:0000313" key="2">
    <source>
        <dbReference type="Proteomes" id="UP000765509"/>
    </source>
</evidence>
<sequence>MYQAYQTTGLLLEMTQQSKSMLVFGTQRQKKSIAEGTADGGRDKSSRSTAMVVGYDRRPCHFKMKSTLWTKIHISGVSDSLKDLETLIFK</sequence>
<organism evidence="1 2">
    <name type="scientific">Austropuccinia psidii MF-1</name>
    <dbReference type="NCBI Taxonomy" id="1389203"/>
    <lineage>
        <taxon>Eukaryota</taxon>
        <taxon>Fungi</taxon>
        <taxon>Dikarya</taxon>
        <taxon>Basidiomycota</taxon>
        <taxon>Pucciniomycotina</taxon>
        <taxon>Pucciniomycetes</taxon>
        <taxon>Pucciniales</taxon>
        <taxon>Sphaerophragmiaceae</taxon>
        <taxon>Austropuccinia</taxon>
    </lineage>
</organism>
<gene>
    <name evidence="1" type="ORF">O181_058866</name>
</gene>
<reference evidence="1" key="1">
    <citation type="submission" date="2021-03" db="EMBL/GenBank/DDBJ databases">
        <title>Draft genome sequence of rust myrtle Austropuccinia psidii MF-1, a brazilian biotype.</title>
        <authorList>
            <person name="Quecine M.C."/>
            <person name="Pachon D.M.R."/>
            <person name="Bonatelli M.L."/>
            <person name="Correr F.H."/>
            <person name="Franceschini L.M."/>
            <person name="Leite T.F."/>
            <person name="Margarido G.R.A."/>
            <person name="Almeida C.A."/>
            <person name="Ferrarezi J.A."/>
            <person name="Labate C.A."/>
        </authorList>
    </citation>
    <scope>NUCLEOTIDE SEQUENCE</scope>
    <source>
        <strain evidence="1">MF-1</strain>
    </source>
</reference>
<accession>A0A9Q3EB58</accession>
<dbReference type="Proteomes" id="UP000765509">
    <property type="component" value="Unassembled WGS sequence"/>
</dbReference>
<dbReference type="AlphaFoldDB" id="A0A9Q3EB58"/>
<protein>
    <submittedName>
        <fullName evidence="1">Uncharacterized protein</fullName>
    </submittedName>
</protein>
<comment type="caution">
    <text evidence="1">The sequence shown here is derived from an EMBL/GenBank/DDBJ whole genome shotgun (WGS) entry which is preliminary data.</text>
</comment>
<name>A0A9Q3EB58_9BASI</name>